<organism evidence="1 2">
    <name type="scientific">Cucumis melo var. makuwa</name>
    <name type="common">Oriental melon</name>
    <dbReference type="NCBI Taxonomy" id="1194695"/>
    <lineage>
        <taxon>Eukaryota</taxon>
        <taxon>Viridiplantae</taxon>
        <taxon>Streptophyta</taxon>
        <taxon>Embryophyta</taxon>
        <taxon>Tracheophyta</taxon>
        <taxon>Spermatophyta</taxon>
        <taxon>Magnoliopsida</taxon>
        <taxon>eudicotyledons</taxon>
        <taxon>Gunneridae</taxon>
        <taxon>Pentapetalae</taxon>
        <taxon>rosids</taxon>
        <taxon>fabids</taxon>
        <taxon>Cucurbitales</taxon>
        <taxon>Cucurbitaceae</taxon>
        <taxon>Benincaseae</taxon>
        <taxon>Cucumis</taxon>
    </lineage>
</organism>
<dbReference type="AlphaFoldDB" id="A0A5D3DU69"/>
<comment type="caution">
    <text evidence="1">The sequence shown here is derived from an EMBL/GenBank/DDBJ whole genome shotgun (WGS) entry which is preliminary data.</text>
</comment>
<dbReference type="Proteomes" id="UP000321947">
    <property type="component" value="Unassembled WGS sequence"/>
</dbReference>
<sequence length="108" mass="12499">MYCIGKASPDRFYRAALLRNRFADTILKAREKHLKSKNGERRTLKIAKRRLAGSYGRRKAEAEVTVAVTDDNEDGRDGGELRTVMNVSLFSEPFPFRFQFCVKQKRNK</sequence>
<protein>
    <submittedName>
        <fullName evidence="1">Transcription factor GTE9-like isoform X2</fullName>
    </submittedName>
</protein>
<evidence type="ECO:0000313" key="1">
    <source>
        <dbReference type="EMBL" id="TYK27241.1"/>
    </source>
</evidence>
<name>A0A5D3DU69_CUCMM</name>
<reference evidence="1 2" key="1">
    <citation type="submission" date="2019-08" db="EMBL/GenBank/DDBJ databases">
        <title>Draft genome sequences of two oriental melons (Cucumis melo L. var makuwa).</title>
        <authorList>
            <person name="Kwon S.-Y."/>
        </authorList>
    </citation>
    <scope>NUCLEOTIDE SEQUENCE [LARGE SCALE GENOMIC DNA]</scope>
    <source>
        <strain evidence="2">cv. Chang Bougi</strain>
        <tissue evidence="1">Leaf</tissue>
    </source>
</reference>
<evidence type="ECO:0000313" key="2">
    <source>
        <dbReference type="Proteomes" id="UP000321947"/>
    </source>
</evidence>
<proteinExistence type="predicted"/>
<dbReference type="EMBL" id="SSTD01002870">
    <property type="protein sequence ID" value="TYK27241.1"/>
    <property type="molecule type" value="Genomic_DNA"/>
</dbReference>
<gene>
    <name evidence="1" type="ORF">E5676_scaffold244G00020</name>
</gene>
<accession>A0A5D3DU69</accession>